<dbReference type="GO" id="GO:0004497">
    <property type="term" value="F:monooxygenase activity"/>
    <property type="evidence" value="ECO:0007669"/>
    <property type="project" value="UniProtKB-KW"/>
</dbReference>
<dbReference type="Proteomes" id="UP000502297">
    <property type="component" value="Chromosome"/>
</dbReference>
<dbReference type="Gene3D" id="3.30.70.100">
    <property type="match status" value="1"/>
</dbReference>
<dbReference type="KEGG" id="asha:G8E00_16225"/>
<dbReference type="RefSeq" id="WP_166012809.1">
    <property type="nucleotide sequence ID" value="NZ_CP049801.1"/>
</dbReference>
<keyword evidence="1" id="KW-0503">Monooxygenase</keyword>
<protein>
    <submittedName>
        <fullName evidence="1">Monooxygenase</fullName>
    </submittedName>
</protein>
<evidence type="ECO:0000313" key="1">
    <source>
        <dbReference type="EMBL" id="QIO07374.1"/>
    </source>
</evidence>
<dbReference type="InterPro" id="IPR014910">
    <property type="entry name" value="YdhR"/>
</dbReference>
<gene>
    <name evidence="1" type="ORF">G8E00_16225</name>
</gene>
<dbReference type="EMBL" id="CP049801">
    <property type="protein sequence ID" value="QIO07374.1"/>
    <property type="molecule type" value="Genomic_DNA"/>
</dbReference>
<dbReference type="Pfam" id="PF08803">
    <property type="entry name" value="ydhR"/>
    <property type="match status" value="1"/>
</dbReference>
<dbReference type="InterPro" id="IPR011008">
    <property type="entry name" value="Dimeric_a/b-barrel"/>
</dbReference>
<evidence type="ECO:0000313" key="2">
    <source>
        <dbReference type="Proteomes" id="UP000502297"/>
    </source>
</evidence>
<keyword evidence="1" id="KW-0560">Oxidoreductase</keyword>
<dbReference type="SUPFAM" id="SSF54909">
    <property type="entry name" value="Dimeric alpha+beta barrel"/>
    <property type="match status" value="1"/>
</dbReference>
<name>A0A6G8RZT5_9GAMM</name>
<proteinExistence type="predicted"/>
<keyword evidence="2" id="KW-1185">Reference proteome</keyword>
<reference evidence="1 2" key="1">
    <citation type="submission" date="2020-03" db="EMBL/GenBank/DDBJ databases">
        <authorList>
            <person name="Zhu W."/>
        </authorList>
    </citation>
    <scope>NUCLEOTIDE SEQUENCE [LARGE SCALE GENOMIC DNA]</scope>
    <source>
        <strain evidence="1 2">323-1</strain>
    </source>
</reference>
<dbReference type="AlphaFoldDB" id="A0A6G8RZT5"/>
<sequence>MASILQIDFPYVGPWGAEMFEMFRSLAESISNEKGLIWKIWTENQERQEAGGIYLFERQIDAEAYLDMHVRRLEKNGFHDLRYRIFDIHSKLSEITNAPV</sequence>
<accession>A0A6G8RZT5</accession>
<dbReference type="PANTHER" id="PTHR39169:SF1">
    <property type="entry name" value="MONOOXYGENASE YDHR-RELATED"/>
    <property type="match status" value="1"/>
</dbReference>
<dbReference type="PANTHER" id="PTHR39169">
    <property type="match status" value="1"/>
</dbReference>
<organism evidence="1 2">
    <name type="scientific">Acinetobacter shaoyimingii</name>
    <dbReference type="NCBI Taxonomy" id="2715164"/>
    <lineage>
        <taxon>Bacteria</taxon>
        <taxon>Pseudomonadati</taxon>
        <taxon>Pseudomonadota</taxon>
        <taxon>Gammaproteobacteria</taxon>
        <taxon>Moraxellales</taxon>
        <taxon>Moraxellaceae</taxon>
        <taxon>Acinetobacter</taxon>
    </lineage>
</organism>
<dbReference type="NCBIfam" id="NF008333">
    <property type="entry name" value="PRK11118.1"/>
    <property type="match status" value="1"/>
</dbReference>